<dbReference type="Pfam" id="PF19681">
    <property type="entry name" value="DUF6183"/>
    <property type="match status" value="1"/>
</dbReference>
<gene>
    <name evidence="1" type="ORF">DY245_31495</name>
</gene>
<dbReference type="Proteomes" id="UP000262477">
    <property type="component" value="Unassembled WGS sequence"/>
</dbReference>
<keyword evidence="2" id="KW-1185">Reference proteome</keyword>
<dbReference type="InterPro" id="IPR045756">
    <property type="entry name" value="DUF6183"/>
</dbReference>
<dbReference type="OrthoDB" id="4099805at2"/>
<organism evidence="1 2">
    <name type="scientific">Streptomyces inhibens</name>
    <dbReference type="NCBI Taxonomy" id="2293571"/>
    <lineage>
        <taxon>Bacteria</taxon>
        <taxon>Bacillati</taxon>
        <taxon>Actinomycetota</taxon>
        <taxon>Actinomycetes</taxon>
        <taxon>Kitasatosporales</taxon>
        <taxon>Streptomycetaceae</taxon>
        <taxon>Streptomyces</taxon>
    </lineage>
</organism>
<protein>
    <submittedName>
        <fullName evidence="1">Uncharacterized protein</fullName>
    </submittedName>
</protein>
<reference evidence="1 2" key="1">
    <citation type="submission" date="2018-08" db="EMBL/GenBank/DDBJ databases">
        <title>Streptomyces NEAU-D10 sp. nov., a novel Actinomycete isolated from soil.</title>
        <authorList>
            <person name="Jin L."/>
        </authorList>
    </citation>
    <scope>NUCLEOTIDE SEQUENCE [LARGE SCALE GENOMIC DNA]</scope>
    <source>
        <strain evidence="1 2">NEAU-D10</strain>
    </source>
</reference>
<dbReference type="EMBL" id="QUAC01000243">
    <property type="protein sequence ID" value="REK86601.1"/>
    <property type="molecule type" value="Genomic_DNA"/>
</dbReference>
<proteinExistence type="predicted"/>
<comment type="caution">
    <text evidence="1">The sequence shown here is derived from an EMBL/GenBank/DDBJ whole genome shotgun (WGS) entry which is preliminary data.</text>
</comment>
<evidence type="ECO:0000313" key="1">
    <source>
        <dbReference type="EMBL" id="REK86601.1"/>
    </source>
</evidence>
<accession>A0A371PWG4</accession>
<name>A0A371PWG4_STRIH</name>
<dbReference type="AlphaFoldDB" id="A0A371PWG4"/>
<evidence type="ECO:0000313" key="2">
    <source>
        <dbReference type="Proteomes" id="UP000262477"/>
    </source>
</evidence>
<sequence length="105" mass="11799">MHTTADDVPADLFLAAFSGGLWGQGLDGAYARRAARRGLYALMDLPWEVSHHEAVRRAAGHRWLRFTAERHTENRWFHGDLSDVGFAVLDPTRRRIALLAATDTD</sequence>